<evidence type="ECO:0000313" key="3">
    <source>
        <dbReference type="Proteomes" id="UP000078309"/>
    </source>
</evidence>
<evidence type="ECO:0000313" key="2">
    <source>
        <dbReference type="EMBL" id="MBT2919840.1"/>
    </source>
</evidence>
<dbReference type="EMBL" id="JAHGUI010000060">
    <property type="protein sequence ID" value="MBT2919840.1"/>
    <property type="molecule type" value="Genomic_DNA"/>
</dbReference>
<dbReference type="Proteomes" id="UP000078309">
    <property type="component" value="Unassembled WGS sequence"/>
</dbReference>
<protein>
    <recommendedName>
        <fullName evidence="4">Channel forming colicins domain-containing protein</fullName>
    </recommendedName>
</protein>
<organism evidence="2 3">
    <name type="scientific">Vibrio anguillarum</name>
    <name type="common">Listonella anguillarum</name>
    <dbReference type="NCBI Taxonomy" id="55601"/>
    <lineage>
        <taxon>Bacteria</taxon>
        <taxon>Pseudomonadati</taxon>
        <taxon>Pseudomonadota</taxon>
        <taxon>Gammaproteobacteria</taxon>
        <taxon>Vibrionales</taxon>
        <taxon>Vibrionaceae</taxon>
        <taxon>Vibrio</taxon>
    </lineage>
</organism>
<proteinExistence type="predicted"/>
<comment type="caution">
    <text evidence="2">The sequence shown here is derived from an EMBL/GenBank/DDBJ whole genome shotgun (WGS) entry which is preliminary data.</text>
</comment>
<keyword evidence="1" id="KW-0812">Transmembrane</keyword>
<dbReference type="AlphaFoldDB" id="A0ABD4QX66"/>
<evidence type="ECO:0000256" key="1">
    <source>
        <dbReference type="SAM" id="Phobius"/>
    </source>
</evidence>
<feature type="transmembrane region" description="Helical" evidence="1">
    <location>
        <begin position="248"/>
        <end position="267"/>
    </location>
</feature>
<name>A0ABD4QX66_VIBAN</name>
<gene>
    <name evidence="2" type="ORF">PL14_14255</name>
</gene>
<sequence length="348" mass="37825">MSVRRSSMPIYDMFDKNKLYKCPVGQNPELCKCGSCQMQRDWDKSAAALRMAEAKNFASLGSAMPMTRSVTPPEPSRKTTKERLEAQRKANLEANDRAFAEVQARNKPQIAAENMYWPPYNPLAPEGKKDIQIEYVKPIVSIAVLSLEEAQELYSNLGGKETIGTTKSYSDLAKGTAEAYATAKGLGGLGVKSSTKNIHGQDWVIIRDFRRHQQTLMQGNKWGASNPKVVQAGLGLNDLKGAVRYIRFNAGIEIAFAVGINAADYILRDEATLAELGVNTASDLAKGFISLVGAALFTAVVVPTTVGVLFSGMTFAAASFILGNALDVVDESNGYSETITEAVKEYFQ</sequence>
<keyword evidence="1" id="KW-1133">Transmembrane helix</keyword>
<reference evidence="2 3" key="1">
    <citation type="journal article" date="2017" name="J. Fish Dis.">
        <title>Comparative assessment of Vibrio virulence in marine fish larvae.</title>
        <authorList>
            <person name="Ronneseth A."/>
            <person name="Castillo D."/>
            <person name="D'Alvise P."/>
            <person name="Tonnesen O."/>
            <person name="Haugland G."/>
            <person name="Grotkjaer T."/>
            <person name="Engell-Sorensen K."/>
            <person name="Norremark L."/>
            <person name="Bergh O."/>
            <person name="Wergeland H.I."/>
            <person name="Gram L."/>
        </authorList>
    </citation>
    <scope>NUCLEOTIDE SEQUENCE [LARGE SCALE GENOMIC DNA]</scope>
    <source>
        <strain evidence="2 3">90-11-286</strain>
    </source>
</reference>
<accession>A0ABD4QX66</accession>
<feature type="transmembrane region" description="Helical" evidence="1">
    <location>
        <begin position="287"/>
        <end position="310"/>
    </location>
</feature>
<evidence type="ECO:0008006" key="4">
    <source>
        <dbReference type="Google" id="ProtNLM"/>
    </source>
</evidence>
<keyword evidence="1" id="KW-0472">Membrane</keyword>